<reference evidence="2" key="1">
    <citation type="journal article" date="2014" name="Front. Microbiol.">
        <title>High frequency of phylogenetically diverse reductive dehalogenase-homologous genes in deep subseafloor sedimentary metagenomes.</title>
        <authorList>
            <person name="Kawai M."/>
            <person name="Futagami T."/>
            <person name="Toyoda A."/>
            <person name="Takaki Y."/>
            <person name="Nishi S."/>
            <person name="Hori S."/>
            <person name="Arai W."/>
            <person name="Tsubouchi T."/>
            <person name="Morono Y."/>
            <person name="Uchiyama I."/>
            <person name="Ito T."/>
            <person name="Fujiyama A."/>
            <person name="Inagaki F."/>
            <person name="Takami H."/>
        </authorList>
    </citation>
    <scope>NUCLEOTIDE SEQUENCE</scope>
    <source>
        <strain evidence="2">Expedition CK06-06</strain>
    </source>
</reference>
<evidence type="ECO:0000313" key="2">
    <source>
        <dbReference type="EMBL" id="GAI04408.1"/>
    </source>
</evidence>
<dbReference type="SUPFAM" id="SSF57850">
    <property type="entry name" value="RING/U-box"/>
    <property type="match status" value="1"/>
</dbReference>
<keyword evidence="1" id="KW-0175">Coiled coil</keyword>
<protein>
    <recommendedName>
        <fullName evidence="3">RING-type domain-containing protein</fullName>
    </recommendedName>
</protein>
<accession>X1KCP9</accession>
<gene>
    <name evidence="2" type="ORF">S06H3_21271</name>
</gene>
<dbReference type="EMBL" id="BARV01011146">
    <property type="protein sequence ID" value="GAI04408.1"/>
    <property type="molecule type" value="Genomic_DNA"/>
</dbReference>
<dbReference type="Gene3D" id="1.20.120.1750">
    <property type="match status" value="1"/>
</dbReference>
<organism evidence="2">
    <name type="scientific">marine sediment metagenome</name>
    <dbReference type="NCBI Taxonomy" id="412755"/>
    <lineage>
        <taxon>unclassified sequences</taxon>
        <taxon>metagenomes</taxon>
        <taxon>ecological metagenomes</taxon>
    </lineage>
</organism>
<proteinExistence type="predicted"/>
<comment type="caution">
    <text evidence="2">The sequence shown here is derived from an EMBL/GenBank/DDBJ whole genome shotgun (WGS) entry which is preliminary data.</text>
</comment>
<evidence type="ECO:0000256" key="1">
    <source>
        <dbReference type="SAM" id="Coils"/>
    </source>
</evidence>
<sequence length="250" mass="28581">MLLDQEKARMPETMPAVENYMKIGTMRKRLTHDEEACNKLRQQLHNLKTKITQDKRKIKRYERGESGGGEEKKREFKRKCGVEDCRGFLSSQWKCGLCATFTCPHCFEVLGKEKNCGHVCDPNNVESANMIKKETRNCPACATPIFKIEGCDQMWCTQCHIAFSWKSGMRVNGVIHNPHFYQWQREGGGNAPVQTPGAQVCGGLPGAWQFRRQLNRIISGDPYQSTTLSQLVMGLHSGKDFYNLFHKLFN</sequence>
<evidence type="ECO:0008006" key="3">
    <source>
        <dbReference type="Google" id="ProtNLM"/>
    </source>
</evidence>
<feature type="coiled-coil region" evidence="1">
    <location>
        <begin position="30"/>
        <end position="64"/>
    </location>
</feature>
<name>X1KCP9_9ZZZZ</name>
<dbReference type="AlphaFoldDB" id="X1KCP9"/>